<gene>
    <name evidence="1" type="ORF">HCA55_08345</name>
</gene>
<dbReference type="AlphaFoldDB" id="A0A842AYP0"/>
<evidence type="ECO:0000313" key="2">
    <source>
        <dbReference type="Proteomes" id="UP000548082"/>
    </source>
</evidence>
<protein>
    <submittedName>
        <fullName evidence="1">Uncharacterized protein</fullName>
    </submittedName>
</protein>
<sequence length="99" mass="10612">MNVKVSNYIPTTAPVVNPVGPFQQAIEGNAPEGTKMVCLLVNGVAQRTVEPEADGSVSIYSRFIFDEEGTSRRLKASDRITVDGRVQTPGDTGATFIVK</sequence>
<organism evidence="1 2">
    <name type="scientific">Listeria booriae</name>
    <dbReference type="NCBI Taxonomy" id="1552123"/>
    <lineage>
        <taxon>Bacteria</taxon>
        <taxon>Bacillati</taxon>
        <taxon>Bacillota</taxon>
        <taxon>Bacilli</taxon>
        <taxon>Bacillales</taxon>
        <taxon>Listeriaceae</taxon>
        <taxon>Listeria</taxon>
    </lineage>
</organism>
<reference evidence="1 2" key="1">
    <citation type="submission" date="2020-03" db="EMBL/GenBank/DDBJ databases">
        <title>Soil Listeria distribution.</title>
        <authorList>
            <person name="Liao J."/>
            <person name="Wiedmann M."/>
        </authorList>
    </citation>
    <scope>NUCLEOTIDE SEQUENCE [LARGE SCALE GENOMIC DNA]</scope>
    <source>
        <strain evidence="1 2">FSL L7-0990</strain>
    </source>
</reference>
<name>A0A842AYP0_9LIST</name>
<dbReference type="RefSeq" id="WP_185487073.1">
    <property type="nucleotide sequence ID" value="NZ_JAARVD010000003.1"/>
</dbReference>
<dbReference type="Proteomes" id="UP000548082">
    <property type="component" value="Unassembled WGS sequence"/>
</dbReference>
<evidence type="ECO:0000313" key="1">
    <source>
        <dbReference type="EMBL" id="MBC1796734.1"/>
    </source>
</evidence>
<accession>A0A842AYP0</accession>
<proteinExistence type="predicted"/>
<dbReference type="EMBL" id="JAARVD010000003">
    <property type="protein sequence ID" value="MBC1796734.1"/>
    <property type="molecule type" value="Genomic_DNA"/>
</dbReference>
<comment type="caution">
    <text evidence="1">The sequence shown here is derived from an EMBL/GenBank/DDBJ whole genome shotgun (WGS) entry which is preliminary data.</text>
</comment>